<dbReference type="GO" id="GO:0005856">
    <property type="term" value="C:cytoskeleton"/>
    <property type="evidence" value="ECO:0007669"/>
    <property type="project" value="TreeGrafter"/>
</dbReference>
<dbReference type="PANTHER" id="PTHR32083">
    <property type="entry name" value="CILIA AND FLAGELLA-ASSOCIATED PROTEIN 58-RELATED"/>
    <property type="match status" value="1"/>
</dbReference>
<reference evidence="4" key="3">
    <citation type="submission" date="2025-09" db="UniProtKB">
        <authorList>
            <consortium name="Ensembl"/>
        </authorList>
    </citation>
    <scope>IDENTIFICATION</scope>
    <source>
        <strain evidence="4">Guanapo</strain>
    </source>
</reference>
<evidence type="ECO:0000313" key="4">
    <source>
        <dbReference type="Ensembl" id="ENSPREP00000018150.1"/>
    </source>
</evidence>
<feature type="coiled-coil region" evidence="2">
    <location>
        <begin position="750"/>
        <end position="791"/>
    </location>
</feature>
<evidence type="ECO:0000256" key="1">
    <source>
        <dbReference type="ARBA" id="ARBA00023054"/>
    </source>
</evidence>
<accession>A0A3P9P8M2</accession>
<dbReference type="Pfam" id="PF21771">
    <property type="entry name" value="CFAP58_CC"/>
    <property type="match status" value="1"/>
</dbReference>
<evidence type="ECO:0000259" key="3">
    <source>
        <dbReference type="Pfam" id="PF21771"/>
    </source>
</evidence>
<reference evidence="4" key="2">
    <citation type="submission" date="2025-08" db="UniProtKB">
        <authorList>
            <consortium name="Ensembl"/>
        </authorList>
    </citation>
    <scope>IDENTIFICATION</scope>
    <source>
        <strain evidence="4">Guanapo</strain>
    </source>
</reference>
<name>A0A3P9P8M2_POERE</name>
<feature type="coiled-coil region" evidence="2">
    <location>
        <begin position="25"/>
        <end position="59"/>
    </location>
</feature>
<evidence type="ECO:0000256" key="2">
    <source>
        <dbReference type="SAM" id="Coils"/>
    </source>
</evidence>
<feature type="coiled-coil region" evidence="2">
    <location>
        <begin position="293"/>
        <end position="569"/>
    </location>
</feature>
<dbReference type="Ensembl" id="ENSPRET00000018348.1">
    <property type="protein sequence ID" value="ENSPREP00000018150.1"/>
    <property type="gene ID" value="ENSPREG00000012183.1"/>
</dbReference>
<dbReference type="InterPro" id="IPR049270">
    <property type="entry name" value="CFAP58_CC"/>
</dbReference>
<feature type="coiled-coil region" evidence="2">
    <location>
        <begin position="135"/>
        <end position="264"/>
    </location>
</feature>
<dbReference type="PANTHER" id="PTHR32083:SF0">
    <property type="entry name" value="CILIA AND FLAGELLA-ASSOCIATED PROTEIN 58"/>
    <property type="match status" value="1"/>
</dbReference>
<keyword evidence="1 2" id="KW-0175">Coiled coil</keyword>
<proteinExistence type="predicted"/>
<protein>
    <submittedName>
        <fullName evidence="4">Cilia and flagella associated protein 58</fullName>
    </submittedName>
</protein>
<dbReference type="Proteomes" id="UP000242638">
    <property type="component" value="Unassembled WGS sequence"/>
</dbReference>
<sequence length="793" mass="94277">MPDDRFESLEEFQVVLSELATDSSLDRIRVEYEKLVQALKKSRENEKRLMSKCRELNAEIASTSTKVATALKLSQEDETTITSLKRELDKAWKLIDAAHDKERKDQETIKDLKEDVFKLTKATEQKTGQQQDEERMDLIKMIEELTKERDQLTNAAADLREKLNKATVTQSLRSASQTRLKEKLDKEIQQLHTDMEAKMAEIRALTTQGQKAREEQQRLEQQLRDLKVLHERSTKELEQIQVKSSKLQQECDRLLAAREQLSVENHLKANELKIREEELSHMRQEVAKQTKMREAIQKKFHHMEDQKAELDRQRETLKAQIAGLEKDLESSRKQVEVDKKAKEELIRERDNLHKNMTKAVQSAEKQQDLMKLLEQDQRTLEHEISGFRQEAQKQRKIIQQLEKERDRYVNESGSLMQKKLTVVEDKEMEIFDWRKKATESECKLKQQENLLESIIAERNLYSKNLIESQEEISEMKRKIKTMSNQVARLKDDISEKEQELVRDQQEQKRLEKENEAYKGDLQAIKLQLEETKQLIDSQRTEQQKLQMTITSMEEDRVQQQKQLQQVIRERDSLGKHLLQRSDERALLLEKIRIQQSILSKGDFHYKQRLEDIQLLNLEIKRLRRSNDIQDRTLPNTEELRTEQLHLQTELLRERTRNSVLEDQLKPINIHRWRQLEVSDPGKYQLIQKIQALQKRLIVKTQELEERGLLLQEKEKLYVELKQVLARRPGPEAAMQLQQYRWTIGERTKKLQALTAELRSVDSKMNEYKRENQRLSDELANMKKKYLSQKRRRR</sequence>
<keyword evidence="5" id="KW-1185">Reference proteome</keyword>
<reference evidence="5" key="1">
    <citation type="submission" date="2013-11" db="EMBL/GenBank/DDBJ databases">
        <title>The genomic landscape of the Guanapo guppy.</title>
        <authorList>
            <person name="Kuenstner A."/>
            <person name="Dreyer C."/>
        </authorList>
    </citation>
    <scope>NUCLEOTIDE SEQUENCE</scope>
    <source>
        <strain evidence="5">Guanapo</strain>
    </source>
</reference>
<organism evidence="4 5">
    <name type="scientific">Poecilia reticulata</name>
    <name type="common">Guppy</name>
    <name type="synonym">Acanthophacelus reticulatus</name>
    <dbReference type="NCBI Taxonomy" id="8081"/>
    <lineage>
        <taxon>Eukaryota</taxon>
        <taxon>Metazoa</taxon>
        <taxon>Chordata</taxon>
        <taxon>Craniata</taxon>
        <taxon>Vertebrata</taxon>
        <taxon>Euteleostomi</taxon>
        <taxon>Actinopterygii</taxon>
        <taxon>Neopterygii</taxon>
        <taxon>Teleostei</taxon>
        <taxon>Neoteleostei</taxon>
        <taxon>Acanthomorphata</taxon>
        <taxon>Ovalentaria</taxon>
        <taxon>Atherinomorphae</taxon>
        <taxon>Cyprinodontiformes</taxon>
        <taxon>Poeciliidae</taxon>
        <taxon>Poeciliinae</taxon>
        <taxon>Poecilia</taxon>
    </lineage>
</organism>
<dbReference type="AlphaFoldDB" id="A0A3P9P8M2"/>
<evidence type="ECO:0000313" key="5">
    <source>
        <dbReference type="Proteomes" id="UP000242638"/>
    </source>
</evidence>
<dbReference type="GeneTree" id="ENSGT00530000063534"/>
<feature type="domain" description="Cilia- and flagella-associated protein 58 central coiled coil" evidence="3">
    <location>
        <begin position="329"/>
        <end position="629"/>
    </location>
</feature>